<evidence type="ECO:0000313" key="1">
    <source>
        <dbReference type="EMBL" id="KAK9886538.1"/>
    </source>
</evidence>
<dbReference type="Proteomes" id="UP001431783">
    <property type="component" value="Unassembled WGS sequence"/>
</dbReference>
<feature type="non-terminal residue" evidence="1">
    <location>
        <position position="1"/>
    </location>
</feature>
<name>A0AAW1UUM6_9CUCU</name>
<dbReference type="EMBL" id="JARQZJ010000100">
    <property type="protein sequence ID" value="KAK9886538.1"/>
    <property type="molecule type" value="Genomic_DNA"/>
</dbReference>
<keyword evidence="2" id="KW-1185">Reference proteome</keyword>
<evidence type="ECO:0000313" key="2">
    <source>
        <dbReference type="Proteomes" id="UP001431783"/>
    </source>
</evidence>
<proteinExistence type="predicted"/>
<gene>
    <name evidence="1" type="ORF">WA026_016814</name>
</gene>
<sequence length="162" mass="18494">LFAVLNLKFGVNEYTLFSSYRTVRPELKNIYRTYKKLYDRAISSANKTFFSKYIDNSNNKSKAVWKVLDSVSGRSRESSLPLRTEYQVDLCNNFNDFIGESCPDGPLGTPHAPNSSKIENSLFFFEITERKGVTAVKYLRTSNSCEYDGIPISIIKIDPSHH</sequence>
<organism evidence="1 2">
    <name type="scientific">Henosepilachna vigintioctopunctata</name>
    <dbReference type="NCBI Taxonomy" id="420089"/>
    <lineage>
        <taxon>Eukaryota</taxon>
        <taxon>Metazoa</taxon>
        <taxon>Ecdysozoa</taxon>
        <taxon>Arthropoda</taxon>
        <taxon>Hexapoda</taxon>
        <taxon>Insecta</taxon>
        <taxon>Pterygota</taxon>
        <taxon>Neoptera</taxon>
        <taxon>Endopterygota</taxon>
        <taxon>Coleoptera</taxon>
        <taxon>Polyphaga</taxon>
        <taxon>Cucujiformia</taxon>
        <taxon>Coccinelloidea</taxon>
        <taxon>Coccinellidae</taxon>
        <taxon>Epilachninae</taxon>
        <taxon>Epilachnini</taxon>
        <taxon>Henosepilachna</taxon>
    </lineage>
</organism>
<dbReference type="AlphaFoldDB" id="A0AAW1UUM6"/>
<comment type="caution">
    <text evidence="1">The sequence shown here is derived from an EMBL/GenBank/DDBJ whole genome shotgun (WGS) entry which is preliminary data.</text>
</comment>
<protein>
    <submittedName>
        <fullName evidence="1">Uncharacterized protein</fullName>
    </submittedName>
</protein>
<accession>A0AAW1UUM6</accession>
<reference evidence="1 2" key="1">
    <citation type="submission" date="2023-03" db="EMBL/GenBank/DDBJ databases">
        <title>Genome insight into feeding habits of ladybird beetles.</title>
        <authorList>
            <person name="Li H.-S."/>
            <person name="Huang Y.-H."/>
            <person name="Pang H."/>
        </authorList>
    </citation>
    <scope>NUCLEOTIDE SEQUENCE [LARGE SCALE GENOMIC DNA]</scope>
    <source>
        <strain evidence="1">SYSU_2023b</strain>
        <tissue evidence="1">Whole body</tissue>
    </source>
</reference>